<dbReference type="InterPro" id="IPR000014">
    <property type="entry name" value="PAS"/>
</dbReference>
<dbReference type="InterPro" id="IPR004358">
    <property type="entry name" value="Sig_transdc_His_kin-like_C"/>
</dbReference>
<gene>
    <name evidence="9" type="ORF">B2G88_16105</name>
</gene>
<dbReference type="Proteomes" id="UP000196084">
    <property type="component" value="Unassembled WGS sequence"/>
</dbReference>
<dbReference type="InterPro" id="IPR000700">
    <property type="entry name" value="PAS-assoc_C"/>
</dbReference>
<evidence type="ECO:0000256" key="2">
    <source>
        <dbReference type="ARBA" id="ARBA00012438"/>
    </source>
</evidence>
<dbReference type="NCBIfam" id="TIGR00229">
    <property type="entry name" value="sensory_box"/>
    <property type="match status" value="2"/>
</dbReference>
<dbReference type="Gene3D" id="3.30.565.10">
    <property type="entry name" value="Histidine kinase-like ATPase, C-terminal domain"/>
    <property type="match status" value="1"/>
</dbReference>
<evidence type="ECO:0000256" key="3">
    <source>
        <dbReference type="ARBA" id="ARBA00022553"/>
    </source>
</evidence>
<evidence type="ECO:0000313" key="10">
    <source>
        <dbReference type="Proteomes" id="UP000196084"/>
    </source>
</evidence>
<evidence type="ECO:0000256" key="4">
    <source>
        <dbReference type="ARBA" id="ARBA00022679"/>
    </source>
</evidence>
<dbReference type="SMART" id="SM00091">
    <property type="entry name" value="PAS"/>
    <property type="match status" value="2"/>
</dbReference>
<dbReference type="SUPFAM" id="SSF55874">
    <property type="entry name" value="ATPase domain of HSP90 chaperone/DNA topoisomerase II/histidine kinase"/>
    <property type="match status" value="1"/>
</dbReference>
<dbReference type="Gene3D" id="3.40.50.2300">
    <property type="match status" value="1"/>
</dbReference>
<dbReference type="PANTHER" id="PTHR43304">
    <property type="entry name" value="PHYTOCHROME-LIKE PROTEIN CPH1"/>
    <property type="match status" value="1"/>
</dbReference>
<dbReference type="OrthoDB" id="3369at2157"/>
<dbReference type="InterPro" id="IPR013655">
    <property type="entry name" value="PAS_fold_3"/>
</dbReference>
<accession>A0A202E6N8</accession>
<feature type="domain" description="Histidine kinase" evidence="7">
    <location>
        <begin position="441"/>
        <end position="648"/>
    </location>
</feature>
<comment type="catalytic activity">
    <reaction evidence="1">
        <text>ATP + protein L-histidine = ADP + protein N-phospho-L-histidine.</text>
        <dbReference type="EC" id="2.7.13.3"/>
    </reaction>
</comment>
<feature type="region of interest" description="Disordered" evidence="6">
    <location>
        <begin position="143"/>
        <end position="171"/>
    </location>
</feature>
<keyword evidence="3" id="KW-0597">Phosphoprotein</keyword>
<keyword evidence="4" id="KW-0808">Transferase</keyword>
<dbReference type="PRINTS" id="PR00344">
    <property type="entry name" value="BCTRLSENSOR"/>
</dbReference>
<dbReference type="SMART" id="SM00086">
    <property type="entry name" value="PAC"/>
    <property type="match status" value="2"/>
</dbReference>
<dbReference type="Pfam" id="PF08447">
    <property type="entry name" value="PAS_3"/>
    <property type="match status" value="1"/>
</dbReference>
<evidence type="ECO:0000313" key="9">
    <source>
        <dbReference type="EMBL" id="OVE83933.1"/>
    </source>
</evidence>
<dbReference type="InterPro" id="IPR005467">
    <property type="entry name" value="His_kinase_dom"/>
</dbReference>
<dbReference type="PROSITE" id="PS50113">
    <property type="entry name" value="PAC"/>
    <property type="match status" value="2"/>
</dbReference>
<keyword evidence="5" id="KW-0418">Kinase</keyword>
<feature type="compositionally biased region" description="Polar residues" evidence="6">
    <location>
        <begin position="143"/>
        <end position="157"/>
    </location>
</feature>
<evidence type="ECO:0000259" key="8">
    <source>
        <dbReference type="PROSITE" id="PS50113"/>
    </source>
</evidence>
<dbReference type="SMART" id="SM00387">
    <property type="entry name" value="HATPase_c"/>
    <property type="match status" value="1"/>
</dbReference>
<dbReference type="CDD" id="cd00130">
    <property type="entry name" value="PAS"/>
    <property type="match status" value="2"/>
</dbReference>
<dbReference type="Gene3D" id="3.30.450.20">
    <property type="entry name" value="PAS domain"/>
    <property type="match status" value="2"/>
</dbReference>
<dbReference type="InterPro" id="IPR035965">
    <property type="entry name" value="PAS-like_dom_sf"/>
</dbReference>
<evidence type="ECO:0000259" key="7">
    <source>
        <dbReference type="PROSITE" id="PS50109"/>
    </source>
</evidence>
<reference evidence="9 10" key="1">
    <citation type="submission" date="2017-02" db="EMBL/GenBank/DDBJ databases">
        <title>Natronthermophilus aegyptiacus gen. nov.,sp. nov., an aerobic, extremely halophilic alkalithermophilic archaeon isolated from the athalassohaline Wadi An Natrun, Egypt.</title>
        <authorList>
            <person name="Zhao B."/>
        </authorList>
    </citation>
    <scope>NUCLEOTIDE SEQUENCE [LARGE SCALE GENOMIC DNA]</scope>
    <source>
        <strain evidence="9 10">CGMCC 1.3597</strain>
    </source>
</reference>
<dbReference type="GO" id="GO:0004673">
    <property type="term" value="F:protein histidine kinase activity"/>
    <property type="evidence" value="ECO:0007669"/>
    <property type="project" value="UniProtKB-EC"/>
</dbReference>
<comment type="caution">
    <text evidence="9">The sequence shown here is derived from an EMBL/GenBank/DDBJ whole genome shotgun (WGS) entry which is preliminary data.</text>
</comment>
<dbReference type="PANTHER" id="PTHR43304:SF1">
    <property type="entry name" value="PAC DOMAIN-CONTAINING PROTEIN"/>
    <property type="match status" value="1"/>
</dbReference>
<dbReference type="InterPro" id="IPR036890">
    <property type="entry name" value="HATPase_C_sf"/>
</dbReference>
<dbReference type="Pfam" id="PF08448">
    <property type="entry name" value="PAS_4"/>
    <property type="match status" value="1"/>
</dbReference>
<dbReference type="InterPro" id="IPR003594">
    <property type="entry name" value="HATPase_dom"/>
</dbReference>
<dbReference type="SUPFAM" id="SSF55785">
    <property type="entry name" value="PYP-like sensor domain (PAS domain)"/>
    <property type="match status" value="2"/>
</dbReference>
<proteinExistence type="predicted"/>
<dbReference type="InterPro" id="IPR052162">
    <property type="entry name" value="Sensor_kinase/Photoreceptor"/>
</dbReference>
<feature type="domain" description="PAC" evidence="8">
    <location>
        <begin position="376"/>
        <end position="430"/>
    </location>
</feature>
<evidence type="ECO:0000256" key="1">
    <source>
        <dbReference type="ARBA" id="ARBA00000085"/>
    </source>
</evidence>
<dbReference type="InterPro" id="IPR001610">
    <property type="entry name" value="PAC"/>
</dbReference>
<evidence type="ECO:0000256" key="6">
    <source>
        <dbReference type="SAM" id="MobiDB-lite"/>
    </source>
</evidence>
<dbReference type="AlphaFoldDB" id="A0A202E6N8"/>
<organism evidence="9 10">
    <name type="scientific">Natronolimnobius baerhuensis</name>
    <dbReference type="NCBI Taxonomy" id="253108"/>
    <lineage>
        <taxon>Archaea</taxon>
        <taxon>Methanobacteriati</taxon>
        <taxon>Methanobacteriota</taxon>
        <taxon>Stenosarchaea group</taxon>
        <taxon>Halobacteria</taxon>
        <taxon>Halobacteriales</taxon>
        <taxon>Natrialbaceae</taxon>
        <taxon>Natronolimnobius</taxon>
    </lineage>
</organism>
<dbReference type="InterPro" id="IPR013656">
    <property type="entry name" value="PAS_4"/>
</dbReference>
<feature type="domain" description="PAC" evidence="8">
    <location>
        <begin position="251"/>
        <end position="303"/>
    </location>
</feature>
<dbReference type="EMBL" id="MWPH01000003">
    <property type="protein sequence ID" value="OVE83933.1"/>
    <property type="molecule type" value="Genomic_DNA"/>
</dbReference>
<dbReference type="EC" id="2.7.13.3" evidence="2"/>
<dbReference type="RefSeq" id="WP_087715324.1">
    <property type="nucleotide sequence ID" value="NZ_MWPH01000003.1"/>
</dbReference>
<sequence>MVRSSIRILLFAPELPGEAIATQLRNGDDQFVVSIEHDETAVLERLQDPHDIDCLLGTDNTLLACSGDGVRPVVAATDQIPTVLLTASASHDEAEAALEAGVTEYLRWDDETDVADDISGIHFNLLSSRILGALAQYRNAGESTQSQNIVSPHASRSTCRDSVPDLAHADGGQNVRQDTLIDNLPGVVYRCRNDSAWPMEVVEGTCEEITGYSAAQLESGDVLFGDDLIHPDDRESTWGDVQAALETGEHYEVTYRIETKTGATKWLWERGQGIYAEDGTLEALEGFFTDITERRGRQLRLRRNQRRFEAVFEDPEMLVGLLELDGTLLQANQTALEYANATHEEVVDTPFWETPWWPDDMQERVRESVERAAEGEYVDYVVDNPIGNGETRRVSGTIRPVTDNSGAPTSMIVSARDVTDQRDQNRDLVETRDKLEILNQVVRHDLRNDMQVVRGRARLLEDHVDAEGAYHLNEIHGSAADAIELTETARNLTEAMLGRGDNQQLVSINQVVTSAVETVRSRYDSAAITVYGLATAPHVLANDMLESVIRNLLENAVVHNDSDLPDIEVAIDHDDETVVICVADNGPGISDDRKEDVFGRGEKGLESPGTGLGLHLVQTLVDQFDGEIAIQDNRPTGCVFRIELPVVSPTPSAETET</sequence>
<dbReference type="Pfam" id="PF02518">
    <property type="entry name" value="HATPase_c"/>
    <property type="match status" value="1"/>
</dbReference>
<keyword evidence="10" id="KW-1185">Reference proteome</keyword>
<evidence type="ECO:0000256" key="5">
    <source>
        <dbReference type="ARBA" id="ARBA00022777"/>
    </source>
</evidence>
<name>A0A202E6N8_9EURY</name>
<protein>
    <recommendedName>
        <fullName evidence="2">histidine kinase</fullName>
        <ecNumber evidence="2">2.7.13.3</ecNumber>
    </recommendedName>
</protein>
<dbReference type="PROSITE" id="PS50109">
    <property type="entry name" value="HIS_KIN"/>
    <property type="match status" value="1"/>
</dbReference>